<organism evidence="6 7">
    <name type="scientific">Streptomyces roseirectus</name>
    <dbReference type="NCBI Taxonomy" id="2768066"/>
    <lineage>
        <taxon>Bacteria</taxon>
        <taxon>Bacillati</taxon>
        <taxon>Actinomycetota</taxon>
        <taxon>Actinomycetes</taxon>
        <taxon>Kitasatosporales</taxon>
        <taxon>Streptomycetaceae</taxon>
        <taxon>Streptomyces</taxon>
    </lineage>
</organism>
<dbReference type="KEGG" id="sroi:IAG44_27620"/>
<name>A0A7H0IJ62_9ACTN</name>
<evidence type="ECO:0000313" key="7">
    <source>
        <dbReference type="Proteomes" id="UP000516052"/>
    </source>
</evidence>
<evidence type="ECO:0000313" key="6">
    <source>
        <dbReference type="EMBL" id="QNP72828.1"/>
    </source>
</evidence>
<evidence type="ECO:0000256" key="4">
    <source>
        <dbReference type="RuleBase" id="RU003512"/>
    </source>
</evidence>
<evidence type="ECO:0000256" key="1">
    <source>
        <dbReference type="ARBA" id="ARBA00011028"/>
    </source>
</evidence>
<dbReference type="AlphaFoldDB" id="A0A7H0IJ62"/>
<evidence type="ECO:0000256" key="5">
    <source>
        <dbReference type="SAM" id="SignalP"/>
    </source>
</evidence>
<keyword evidence="7" id="KW-1185">Reference proteome</keyword>
<dbReference type="EMBL" id="CP060828">
    <property type="protein sequence ID" value="QNP72828.1"/>
    <property type="molecule type" value="Genomic_DNA"/>
</dbReference>
<dbReference type="PRINTS" id="PR00690">
    <property type="entry name" value="ADHESNFAMILY"/>
</dbReference>
<dbReference type="GO" id="GO:0046872">
    <property type="term" value="F:metal ion binding"/>
    <property type="evidence" value="ECO:0007669"/>
    <property type="project" value="InterPro"/>
</dbReference>
<dbReference type="PROSITE" id="PS51257">
    <property type="entry name" value="PROKAR_LIPOPROTEIN"/>
    <property type="match status" value="1"/>
</dbReference>
<dbReference type="SUPFAM" id="SSF53807">
    <property type="entry name" value="Helical backbone' metal receptor"/>
    <property type="match status" value="1"/>
</dbReference>
<feature type="chain" id="PRO_5029018968" evidence="5">
    <location>
        <begin position="33"/>
        <end position="319"/>
    </location>
</feature>
<dbReference type="InterPro" id="IPR006127">
    <property type="entry name" value="ZnuA-like"/>
</dbReference>
<dbReference type="Proteomes" id="UP000516052">
    <property type="component" value="Chromosome"/>
</dbReference>
<dbReference type="InterPro" id="IPR050492">
    <property type="entry name" value="Bact_metal-bind_prot9"/>
</dbReference>
<sequence>MNVRRLISGTALAAAGALSLAALTGCSSDSAAADKGDGKLDVVASFYPMAFLAEQIGGAHVSVTSLTEPGQEPHDLEISAKQTASLEKADAIVYLKNLQPSVDAAVKQSSVKTKIDAASLTSLEKHGNEVGGHAAEADHEHNDELEGLDPHIWLDPVRYAQVAQGVGSALEKTDPDHAADYKKNTAALVTKLNALDAKFKAGLANTKTKVFITTHAAFGYLAERYGLTEEAINGLDPESEPSAARVKDLEKMAKADGVTTVFYETLVSDKTAKTIASDAKLKTDVLDPIEGITEKSRGTDYFTVQEANLKALQTALGTK</sequence>
<comment type="similarity">
    <text evidence="1 4">Belongs to the bacterial solute-binding protein 9 family.</text>
</comment>
<dbReference type="InterPro" id="IPR006129">
    <property type="entry name" value="AdhesinB"/>
</dbReference>
<keyword evidence="2 4" id="KW-0813">Transport</keyword>
<proteinExistence type="inferred from homology"/>
<protein>
    <submittedName>
        <fullName evidence="6">Zinc ABC transporter substrate-binding protein</fullName>
    </submittedName>
</protein>
<gene>
    <name evidence="6" type="ORF">IAG44_27620</name>
</gene>
<dbReference type="PANTHER" id="PTHR42953">
    <property type="entry name" value="HIGH-AFFINITY ZINC UPTAKE SYSTEM PROTEIN ZNUA-RELATED"/>
    <property type="match status" value="1"/>
</dbReference>
<dbReference type="InterPro" id="IPR006128">
    <property type="entry name" value="Lipoprotein_PsaA-like"/>
</dbReference>
<dbReference type="Gene3D" id="3.40.50.1980">
    <property type="entry name" value="Nitrogenase molybdenum iron protein domain"/>
    <property type="match status" value="2"/>
</dbReference>
<dbReference type="PANTHER" id="PTHR42953:SF3">
    <property type="entry name" value="HIGH-AFFINITY ZINC UPTAKE SYSTEM PROTEIN ZNUA"/>
    <property type="match status" value="1"/>
</dbReference>
<evidence type="ECO:0000256" key="3">
    <source>
        <dbReference type="ARBA" id="ARBA00022729"/>
    </source>
</evidence>
<dbReference type="PRINTS" id="PR00691">
    <property type="entry name" value="ADHESINB"/>
</dbReference>
<reference evidence="6 7" key="1">
    <citation type="submission" date="2020-08" db="EMBL/GenBank/DDBJ databases">
        <title>A novel species.</title>
        <authorList>
            <person name="Gao J."/>
        </authorList>
    </citation>
    <scope>NUCLEOTIDE SEQUENCE [LARGE SCALE GENOMIC DNA]</scope>
    <source>
        <strain evidence="6 7">CRXT-G-22</strain>
    </source>
</reference>
<evidence type="ECO:0000256" key="2">
    <source>
        <dbReference type="ARBA" id="ARBA00022448"/>
    </source>
</evidence>
<dbReference type="GO" id="GO:0030001">
    <property type="term" value="P:metal ion transport"/>
    <property type="evidence" value="ECO:0007669"/>
    <property type="project" value="InterPro"/>
</dbReference>
<feature type="signal peptide" evidence="5">
    <location>
        <begin position="1"/>
        <end position="32"/>
    </location>
</feature>
<dbReference type="RefSeq" id="WP_187749775.1">
    <property type="nucleotide sequence ID" value="NZ_CP060828.1"/>
</dbReference>
<dbReference type="GO" id="GO:0007155">
    <property type="term" value="P:cell adhesion"/>
    <property type="evidence" value="ECO:0007669"/>
    <property type="project" value="InterPro"/>
</dbReference>
<dbReference type="Pfam" id="PF01297">
    <property type="entry name" value="ZnuA"/>
    <property type="match status" value="1"/>
</dbReference>
<keyword evidence="3 5" id="KW-0732">Signal</keyword>
<accession>A0A7H0IJ62</accession>